<comment type="caution">
    <text evidence="1">The sequence shown here is derived from an EMBL/GenBank/DDBJ whole genome shotgun (WGS) entry which is preliminary data.</text>
</comment>
<accession>A0ABR9ZEL3</accession>
<evidence type="ECO:0000313" key="2">
    <source>
        <dbReference type="Proteomes" id="UP000726136"/>
    </source>
</evidence>
<feature type="non-terminal residue" evidence="1">
    <location>
        <position position="184"/>
    </location>
</feature>
<keyword evidence="2" id="KW-1185">Reference proteome</keyword>
<dbReference type="Proteomes" id="UP000726136">
    <property type="component" value="Unassembled WGS sequence"/>
</dbReference>
<organism evidence="1 2">
    <name type="scientific">Vibrio anguillarum</name>
    <name type="common">Listonella anguillarum</name>
    <dbReference type="NCBI Taxonomy" id="55601"/>
    <lineage>
        <taxon>Bacteria</taxon>
        <taxon>Pseudomonadati</taxon>
        <taxon>Pseudomonadota</taxon>
        <taxon>Gammaproteobacteria</taxon>
        <taxon>Vibrionales</taxon>
        <taxon>Vibrionaceae</taxon>
        <taxon>Vibrio</taxon>
    </lineage>
</organism>
<proteinExistence type="predicted"/>
<dbReference type="EMBL" id="RDPI01001211">
    <property type="protein sequence ID" value="MBF4376894.1"/>
    <property type="molecule type" value="Genomic_DNA"/>
</dbReference>
<reference evidence="1 2" key="1">
    <citation type="journal article" date="2021" name="PeerJ">
        <title>Analysis of 44 Vibrio anguillarum genomes reveals high genetic diversity.</title>
        <authorList>
            <person name="Hansen M.J."/>
            <person name="Dalsgaard I."/>
        </authorList>
    </citation>
    <scope>NUCLEOTIDE SEQUENCE [LARGE SCALE GENOMIC DNA]</scope>
    <source>
        <strain evidence="1 2">040915-1/1B</strain>
    </source>
</reference>
<gene>
    <name evidence="1" type="ORF">EAY46_28375</name>
</gene>
<sequence>VPASDLAIIKDIEQSSKEKADKQPKRYERLLLARNVGNTPKDWEGISPISPHLMRTWSVEPNHYYLSLQSSRWREMTSNQAYAEGGIQAAQSLLQNVKETLDRSYLNGLSSLNKVIISQGVEVIENLDDDTSLEQAKDIVAKRRGIPILSNDEAKKKREEGNIKTNPNGLTCNGQQVISDGKNT</sequence>
<feature type="non-terminal residue" evidence="1">
    <location>
        <position position="1"/>
    </location>
</feature>
<evidence type="ECO:0000313" key="1">
    <source>
        <dbReference type="EMBL" id="MBF4376894.1"/>
    </source>
</evidence>
<name>A0ABR9ZEL3_VIBAN</name>
<protein>
    <submittedName>
        <fullName evidence="1">Uncharacterized protein</fullName>
    </submittedName>
</protein>